<evidence type="ECO:0000256" key="4">
    <source>
        <dbReference type="ARBA" id="ARBA00022776"/>
    </source>
</evidence>
<dbReference type="Pfam" id="PF10345">
    <property type="entry name" value="Cohesin_load"/>
    <property type="match status" value="2"/>
</dbReference>
<accession>E5QYU8</accession>
<feature type="region of interest" description="Disordered" evidence="8">
    <location>
        <begin position="793"/>
        <end position="824"/>
    </location>
</feature>
<evidence type="ECO:0000256" key="1">
    <source>
        <dbReference type="ARBA" id="ARBA00004123"/>
    </source>
</evidence>
<evidence type="ECO:0000256" key="7">
    <source>
        <dbReference type="ARBA" id="ARBA00023306"/>
    </source>
</evidence>
<reference evidence="10" key="1">
    <citation type="journal article" date="2012" name="MBio">
        <title>Comparative genome analysis of Trichophyton rubrum and related dermatophytes reveals candidate genes involved in infection.</title>
        <authorList>
            <person name="Martinez D.A."/>
            <person name="Oliver B.G."/>
            <person name="Graeser Y."/>
            <person name="Goldberg J.M."/>
            <person name="Li W."/>
            <person name="Martinez-Rossi N.M."/>
            <person name="Monod M."/>
            <person name="Shelest E."/>
            <person name="Barton R.C."/>
            <person name="Birch E."/>
            <person name="Brakhage A.A."/>
            <person name="Chen Z."/>
            <person name="Gurr S.J."/>
            <person name="Heiman D."/>
            <person name="Heitman J."/>
            <person name="Kosti I."/>
            <person name="Rossi A."/>
            <person name="Saif S."/>
            <person name="Samalova M."/>
            <person name="Saunders C.W."/>
            <person name="Shea T."/>
            <person name="Summerbell R.C."/>
            <person name="Xu J."/>
            <person name="Young S."/>
            <person name="Zeng Q."/>
            <person name="Birren B.W."/>
            <person name="Cuomo C.A."/>
            <person name="White T.C."/>
        </authorList>
    </citation>
    <scope>NUCLEOTIDE SEQUENCE [LARGE SCALE GENOMIC DNA]</scope>
    <source>
        <strain evidence="10">ATCC MYA-4604 / CBS 118893</strain>
    </source>
</reference>
<evidence type="ECO:0000313" key="9">
    <source>
        <dbReference type="EMBL" id="EFQ97286.1"/>
    </source>
</evidence>
<proteinExistence type="inferred from homology"/>
<comment type="subcellular location">
    <subcellularLocation>
        <location evidence="1">Nucleus</location>
    </subcellularLocation>
</comment>
<comment type="similarity">
    <text evidence="2">Belongs to the SCC4/mau-2 family.</text>
</comment>
<dbReference type="HOGENOM" id="CLU_006541_1_0_1"/>
<feature type="compositionally biased region" description="Polar residues" evidence="8">
    <location>
        <begin position="178"/>
        <end position="188"/>
    </location>
</feature>
<dbReference type="GO" id="GO:0007064">
    <property type="term" value="P:mitotic sister chromatid cohesion"/>
    <property type="evidence" value="ECO:0007669"/>
    <property type="project" value="InterPro"/>
</dbReference>
<keyword evidence="10" id="KW-1185">Reference proteome</keyword>
<dbReference type="EMBL" id="DS989822">
    <property type="protein sequence ID" value="EFQ97286.1"/>
    <property type="molecule type" value="Genomic_DNA"/>
</dbReference>
<dbReference type="GO" id="GO:0007059">
    <property type="term" value="P:chromosome segregation"/>
    <property type="evidence" value="ECO:0007669"/>
    <property type="project" value="UniProtKB-KW"/>
</dbReference>
<gene>
    <name evidence="9" type="ORF">MGYG_00327</name>
</gene>
<feature type="compositionally biased region" description="Low complexity" evidence="8">
    <location>
        <begin position="134"/>
        <end position="152"/>
    </location>
</feature>
<keyword evidence="6" id="KW-0539">Nucleus</keyword>
<keyword evidence="3" id="KW-0132">Cell division</keyword>
<evidence type="ECO:0000313" key="10">
    <source>
        <dbReference type="Proteomes" id="UP000002669"/>
    </source>
</evidence>
<feature type="compositionally biased region" description="Polar residues" evidence="8">
    <location>
        <begin position="153"/>
        <end position="168"/>
    </location>
</feature>
<evidence type="ECO:0000256" key="6">
    <source>
        <dbReference type="ARBA" id="ARBA00023242"/>
    </source>
</evidence>
<dbReference type="OrthoDB" id="5565328at2759"/>
<dbReference type="GeneID" id="10031554"/>
<protein>
    <recommendedName>
        <fullName evidence="11">75k gamma secalin</fullName>
    </recommendedName>
</protein>
<feature type="region of interest" description="Disordered" evidence="8">
    <location>
        <begin position="1"/>
        <end position="36"/>
    </location>
</feature>
<evidence type="ECO:0000256" key="3">
    <source>
        <dbReference type="ARBA" id="ARBA00022618"/>
    </source>
</evidence>
<organism evidence="10">
    <name type="scientific">Arthroderma gypseum (strain ATCC MYA-4604 / CBS 118893)</name>
    <name type="common">Microsporum gypseum</name>
    <dbReference type="NCBI Taxonomy" id="535722"/>
    <lineage>
        <taxon>Eukaryota</taxon>
        <taxon>Fungi</taxon>
        <taxon>Dikarya</taxon>
        <taxon>Ascomycota</taxon>
        <taxon>Pezizomycotina</taxon>
        <taxon>Eurotiomycetes</taxon>
        <taxon>Eurotiomycetidae</taxon>
        <taxon>Onygenales</taxon>
        <taxon>Arthrodermataceae</taxon>
        <taxon>Nannizzia</taxon>
    </lineage>
</organism>
<evidence type="ECO:0000256" key="2">
    <source>
        <dbReference type="ARBA" id="ARBA00008585"/>
    </source>
</evidence>
<keyword evidence="7" id="KW-0131">Cell cycle</keyword>
<dbReference type="GO" id="GO:0051301">
    <property type="term" value="P:cell division"/>
    <property type="evidence" value="ECO:0007669"/>
    <property type="project" value="UniProtKB-KW"/>
</dbReference>
<dbReference type="VEuPathDB" id="FungiDB:MGYG_00327"/>
<evidence type="ECO:0000256" key="8">
    <source>
        <dbReference type="SAM" id="MobiDB-lite"/>
    </source>
</evidence>
<feature type="region of interest" description="Disordered" evidence="8">
    <location>
        <begin position="51"/>
        <end position="210"/>
    </location>
</feature>
<name>E5QYU8_ARTGP</name>
<keyword evidence="4" id="KW-0498">Mitosis</keyword>
<keyword evidence="5" id="KW-0159">Chromosome partition</keyword>
<dbReference type="OMA" id="QMVDICC"/>
<dbReference type="RefSeq" id="XP_003176238.1">
    <property type="nucleotide sequence ID" value="XM_003176190.1"/>
</dbReference>
<dbReference type="STRING" id="535722.E5QYU8"/>
<dbReference type="InterPro" id="IPR019440">
    <property type="entry name" value="MAU2"/>
</dbReference>
<dbReference type="InParanoid" id="E5QYU8"/>
<dbReference type="GO" id="GO:0005634">
    <property type="term" value="C:nucleus"/>
    <property type="evidence" value="ECO:0007669"/>
    <property type="project" value="UniProtKB-SubCell"/>
</dbReference>
<dbReference type="PANTHER" id="PTHR21394">
    <property type="entry name" value="MAU2 CHROMATID COHESION FACTOR HOMOLOG"/>
    <property type="match status" value="1"/>
</dbReference>
<evidence type="ECO:0008006" key="11">
    <source>
        <dbReference type="Google" id="ProtNLM"/>
    </source>
</evidence>
<dbReference type="eggNOG" id="ENOG502RK5N">
    <property type="taxonomic scope" value="Eukaryota"/>
</dbReference>
<dbReference type="Proteomes" id="UP000002669">
    <property type="component" value="Unassembled WGS sequence"/>
</dbReference>
<evidence type="ECO:0000256" key="5">
    <source>
        <dbReference type="ARBA" id="ARBA00022829"/>
    </source>
</evidence>
<dbReference type="AlphaFoldDB" id="E5QYU8"/>
<sequence>MAYRQNGQYPPSQSPRQPYPPATPPQQSYHHSPQFYPQVVIPAYPPHLAQSPLLQPPLRPHDFTTPAISQQIPPHYSAPPHTGFQYGGVSGAPGSPFAVPNRHPDSYVSPHSLYPVTLPPHSQTQVPPRPLQPVPQRQVPQPISPQVQSLPQTQRYSQFPTQASPTIRNNHHIPKGTRTPTAQPQARPSPQMMGSKLSQQQKHGGHDNTKPSVDYQVLLLALADEYLDAAHSQATLIAVSQDAQEMEQYYKLIASGLRCMEALLKIDLCERNRMFDLKYGMQQLLCRIVSKSNPRAAMKTVDGVIHDIETYRHTGWEYAFRLLRASISLSPPPHQDLVGALHNLQKISSLAASCGDKAVSVIAAVLEALIHLQQSTNADSIEHAQRAIATARSRQLDPEIRGIPQLNSVIQMVDICCSILEYDTNQSSQKLKEMQRSMDQDIHNPKWKDDGSFALPLTTGTLKSTSSREPQNDGHIFELTMNWLPEHDLYALCYFLSSVTLSAKNSQDGHKAEKYLEEGLGMMKAGLSSPQGISESLVASSSRICWRRRLYCNMLLQQVFLFCSRSEWRMANKTLKEVRSTLAELGDSVSDDIICLAEYARGIIYQAIGDIEAAMGTLRQPIFSLSRATNKVPRSNPHRDIIILANLNLVLLLRDPSKTDHSLASETLSIVGPHCQSSPNKYIRAAHSLISATVHTESTIQTKRDLHQALQAATAIQNSQITCVALTFMSWKYFRGVIGEQSEKSAMAARAMARKADDKLWMSVTDDLLAETLDRQGKSAEAQALRAKADRKLEALPPALKMNRPDGNGNGNTNTNGGASKKYV</sequence>